<organism evidence="11">
    <name type="scientific">Microbacterium paraoxydans</name>
    <dbReference type="NCBI Taxonomy" id="199592"/>
    <lineage>
        <taxon>Bacteria</taxon>
        <taxon>Bacillati</taxon>
        <taxon>Actinomycetota</taxon>
        <taxon>Actinomycetes</taxon>
        <taxon>Micrococcales</taxon>
        <taxon>Microbacteriaceae</taxon>
        <taxon>Microbacterium</taxon>
    </lineage>
</organism>
<dbReference type="GO" id="GO:0005524">
    <property type="term" value="F:ATP binding"/>
    <property type="evidence" value="ECO:0007669"/>
    <property type="project" value="UniProtKB-UniRule"/>
</dbReference>
<dbReference type="Gene3D" id="1.10.510.10">
    <property type="entry name" value="Transferase(Phosphotransferase) domain 1"/>
    <property type="match status" value="1"/>
</dbReference>
<keyword evidence="6 9" id="KW-0067">ATP-binding</keyword>
<gene>
    <name evidence="11" type="ORF">SAMN04489809_0865</name>
</gene>
<comment type="catalytic activity">
    <reaction evidence="8">
        <text>L-seryl-[protein] + ATP = O-phospho-L-seryl-[protein] + ADP + H(+)</text>
        <dbReference type="Rhea" id="RHEA:17989"/>
        <dbReference type="Rhea" id="RHEA-COMP:9863"/>
        <dbReference type="Rhea" id="RHEA-COMP:11604"/>
        <dbReference type="ChEBI" id="CHEBI:15378"/>
        <dbReference type="ChEBI" id="CHEBI:29999"/>
        <dbReference type="ChEBI" id="CHEBI:30616"/>
        <dbReference type="ChEBI" id="CHEBI:83421"/>
        <dbReference type="ChEBI" id="CHEBI:456216"/>
        <dbReference type="EC" id="2.7.11.1"/>
    </reaction>
</comment>
<keyword evidence="5 11" id="KW-0418">Kinase</keyword>
<dbReference type="PROSITE" id="PS50011">
    <property type="entry name" value="PROTEIN_KINASE_DOM"/>
    <property type="match status" value="1"/>
</dbReference>
<evidence type="ECO:0000313" key="11">
    <source>
        <dbReference type="EMBL" id="SDS00494.1"/>
    </source>
</evidence>
<name>A0A1H1NNC8_9MICO</name>
<keyword evidence="2" id="KW-0723">Serine/threonine-protein kinase</keyword>
<dbReference type="InterPro" id="IPR017441">
    <property type="entry name" value="Protein_kinase_ATP_BS"/>
</dbReference>
<evidence type="ECO:0000256" key="3">
    <source>
        <dbReference type="ARBA" id="ARBA00022679"/>
    </source>
</evidence>
<dbReference type="PANTHER" id="PTHR24361:SF433">
    <property type="entry name" value="PROTEIN KINASE DOMAIN-CONTAINING PROTEIN"/>
    <property type="match status" value="1"/>
</dbReference>
<dbReference type="EMBL" id="LT629770">
    <property type="protein sequence ID" value="SDS00494.1"/>
    <property type="molecule type" value="Genomic_DNA"/>
</dbReference>
<dbReference type="CDD" id="cd00180">
    <property type="entry name" value="PKc"/>
    <property type="match status" value="1"/>
</dbReference>
<dbReference type="SUPFAM" id="SSF56112">
    <property type="entry name" value="Protein kinase-like (PK-like)"/>
    <property type="match status" value="1"/>
</dbReference>
<evidence type="ECO:0000256" key="1">
    <source>
        <dbReference type="ARBA" id="ARBA00012513"/>
    </source>
</evidence>
<comment type="catalytic activity">
    <reaction evidence="7">
        <text>L-threonyl-[protein] + ATP = O-phospho-L-threonyl-[protein] + ADP + H(+)</text>
        <dbReference type="Rhea" id="RHEA:46608"/>
        <dbReference type="Rhea" id="RHEA-COMP:11060"/>
        <dbReference type="Rhea" id="RHEA-COMP:11605"/>
        <dbReference type="ChEBI" id="CHEBI:15378"/>
        <dbReference type="ChEBI" id="CHEBI:30013"/>
        <dbReference type="ChEBI" id="CHEBI:30616"/>
        <dbReference type="ChEBI" id="CHEBI:61977"/>
        <dbReference type="ChEBI" id="CHEBI:456216"/>
        <dbReference type="EC" id="2.7.11.1"/>
    </reaction>
</comment>
<dbReference type="GeneID" id="36300135"/>
<evidence type="ECO:0000256" key="9">
    <source>
        <dbReference type="PROSITE-ProRule" id="PRU10141"/>
    </source>
</evidence>
<evidence type="ECO:0000256" key="2">
    <source>
        <dbReference type="ARBA" id="ARBA00022527"/>
    </source>
</evidence>
<dbReference type="Pfam" id="PF00069">
    <property type="entry name" value="Pkinase"/>
    <property type="match status" value="1"/>
</dbReference>
<dbReference type="RefSeq" id="WP_060921118.1">
    <property type="nucleotide sequence ID" value="NZ_LT629770.1"/>
</dbReference>
<dbReference type="EC" id="2.7.11.1" evidence="1"/>
<dbReference type="AlphaFoldDB" id="A0A1H1NNC8"/>
<evidence type="ECO:0000256" key="8">
    <source>
        <dbReference type="ARBA" id="ARBA00048679"/>
    </source>
</evidence>
<dbReference type="InterPro" id="IPR011009">
    <property type="entry name" value="Kinase-like_dom_sf"/>
</dbReference>
<evidence type="ECO:0000256" key="4">
    <source>
        <dbReference type="ARBA" id="ARBA00022741"/>
    </source>
</evidence>
<feature type="binding site" evidence="9">
    <location>
        <position position="176"/>
    </location>
    <ligand>
        <name>ATP</name>
        <dbReference type="ChEBI" id="CHEBI:30616"/>
    </ligand>
</feature>
<keyword evidence="3" id="KW-0808">Transferase</keyword>
<dbReference type="GO" id="GO:0005737">
    <property type="term" value="C:cytoplasm"/>
    <property type="evidence" value="ECO:0007669"/>
    <property type="project" value="TreeGrafter"/>
</dbReference>
<evidence type="ECO:0000256" key="6">
    <source>
        <dbReference type="ARBA" id="ARBA00022840"/>
    </source>
</evidence>
<protein>
    <recommendedName>
        <fullName evidence="1">non-specific serine/threonine protein kinase</fullName>
        <ecNumber evidence="1">2.7.11.1</ecNumber>
    </recommendedName>
</protein>
<dbReference type="InterPro" id="IPR000719">
    <property type="entry name" value="Prot_kinase_dom"/>
</dbReference>
<dbReference type="Proteomes" id="UP000182126">
    <property type="component" value="Chromosome I"/>
</dbReference>
<dbReference type="GO" id="GO:0004674">
    <property type="term" value="F:protein serine/threonine kinase activity"/>
    <property type="evidence" value="ECO:0007669"/>
    <property type="project" value="UniProtKB-KW"/>
</dbReference>
<proteinExistence type="predicted"/>
<dbReference type="PROSITE" id="PS00107">
    <property type="entry name" value="PROTEIN_KINASE_ATP"/>
    <property type="match status" value="1"/>
</dbReference>
<reference evidence="11" key="1">
    <citation type="submission" date="2016-10" db="EMBL/GenBank/DDBJ databases">
        <authorList>
            <person name="de Groot N.N."/>
        </authorList>
    </citation>
    <scope>NUCLEOTIDE SEQUENCE [LARGE SCALE GENOMIC DNA]</scope>
    <source>
        <strain evidence="11">DSM 15019</strain>
    </source>
</reference>
<dbReference type="InterPro" id="IPR053235">
    <property type="entry name" value="Ser_Thr_kinase"/>
</dbReference>
<evidence type="ECO:0000259" key="10">
    <source>
        <dbReference type="PROSITE" id="PS50011"/>
    </source>
</evidence>
<dbReference type="PANTHER" id="PTHR24361">
    <property type="entry name" value="MITOGEN-ACTIVATED KINASE KINASE KINASE"/>
    <property type="match status" value="1"/>
</dbReference>
<evidence type="ECO:0000256" key="7">
    <source>
        <dbReference type="ARBA" id="ARBA00047899"/>
    </source>
</evidence>
<sequence length="392" mass="44239">MVTLDDVARGLAADIDPDDAEPEYLALYTAEAPPLDGIFAVLHERLNGHFRFMNTKMTMGRHFNAGDSRDLMDLIQQISDMRKSLKRAGVTFEVREDYRKLIEECKSFLVYSGGSPIPDSVERIEIERYEAVMFTSAPAPQRRSDAPPILTLVGEGSFALVHKYDDALYNETFAVKRAKANISERDLARFRAEFDLLRAIRFPYIVEAYDYDSNRNSFTMEYCDETLGEYIRKGNSTISWSTRKRVTLQFLYALNYLHVRGTLHRDISRNNILIKKYDMGAVLVKLSDFGLHKHRDSDFTRTETEMNGSIIDPLLESFKDFKHTNDIYAAGVIVSFIFTGKTRLGVADGAVGDIVNSATSLVESERFASISDMISAVEVLEAPAATSPEARV</sequence>
<keyword evidence="4 9" id="KW-0547">Nucleotide-binding</keyword>
<accession>A0A1H1NNC8</accession>
<evidence type="ECO:0000256" key="5">
    <source>
        <dbReference type="ARBA" id="ARBA00022777"/>
    </source>
</evidence>
<feature type="domain" description="Protein kinase" evidence="10">
    <location>
        <begin position="147"/>
        <end position="392"/>
    </location>
</feature>